<evidence type="ECO:0000256" key="1">
    <source>
        <dbReference type="SAM" id="SignalP"/>
    </source>
</evidence>
<dbReference type="Proteomes" id="UP001219525">
    <property type="component" value="Unassembled WGS sequence"/>
</dbReference>
<keyword evidence="3" id="KW-1185">Reference proteome</keyword>
<feature type="chain" id="PRO_5042178255" evidence="1">
    <location>
        <begin position="20"/>
        <end position="142"/>
    </location>
</feature>
<feature type="signal peptide" evidence="1">
    <location>
        <begin position="1"/>
        <end position="19"/>
    </location>
</feature>
<accession>A0AAD6Y868</accession>
<name>A0AAD6Y868_9AGAR</name>
<proteinExistence type="predicted"/>
<reference evidence="2" key="1">
    <citation type="submission" date="2023-03" db="EMBL/GenBank/DDBJ databases">
        <title>Massive genome expansion in bonnet fungi (Mycena s.s.) driven by repeated elements and novel gene families across ecological guilds.</title>
        <authorList>
            <consortium name="Lawrence Berkeley National Laboratory"/>
            <person name="Harder C.B."/>
            <person name="Miyauchi S."/>
            <person name="Viragh M."/>
            <person name="Kuo A."/>
            <person name="Thoen E."/>
            <person name="Andreopoulos B."/>
            <person name="Lu D."/>
            <person name="Skrede I."/>
            <person name="Drula E."/>
            <person name="Henrissat B."/>
            <person name="Morin E."/>
            <person name="Kohler A."/>
            <person name="Barry K."/>
            <person name="LaButti K."/>
            <person name="Morin E."/>
            <person name="Salamov A."/>
            <person name="Lipzen A."/>
            <person name="Mereny Z."/>
            <person name="Hegedus B."/>
            <person name="Baldrian P."/>
            <person name="Stursova M."/>
            <person name="Weitz H."/>
            <person name="Taylor A."/>
            <person name="Grigoriev I.V."/>
            <person name="Nagy L.G."/>
            <person name="Martin F."/>
            <person name="Kauserud H."/>
        </authorList>
    </citation>
    <scope>NUCLEOTIDE SEQUENCE</scope>
    <source>
        <strain evidence="2">9144</strain>
    </source>
</reference>
<dbReference type="AlphaFoldDB" id="A0AAD6Y868"/>
<comment type="caution">
    <text evidence="2">The sequence shown here is derived from an EMBL/GenBank/DDBJ whole genome shotgun (WGS) entry which is preliminary data.</text>
</comment>
<keyword evidence="1" id="KW-0732">Signal</keyword>
<sequence>MKFLSYLAGLSIAAVSVAALGLPPLNVPLNLVPEYLKLLAMCNNGPANTYVAVLYAGTNDYATFAFGQCYPYRIDGVLAEMAVFCKAVTCYDNPNPDCTGGAVPPVPVPILPGLTLVNAADWVHLIGSAATCNANGVSNLLP</sequence>
<gene>
    <name evidence="2" type="ORF">GGX14DRAFT_457368</name>
</gene>
<organism evidence="2 3">
    <name type="scientific">Mycena pura</name>
    <dbReference type="NCBI Taxonomy" id="153505"/>
    <lineage>
        <taxon>Eukaryota</taxon>
        <taxon>Fungi</taxon>
        <taxon>Dikarya</taxon>
        <taxon>Basidiomycota</taxon>
        <taxon>Agaricomycotina</taxon>
        <taxon>Agaricomycetes</taxon>
        <taxon>Agaricomycetidae</taxon>
        <taxon>Agaricales</taxon>
        <taxon>Marasmiineae</taxon>
        <taxon>Mycenaceae</taxon>
        <taxon>Mycena</taxon>
    </lineage>
</organism>
<evidence type="ECO:0000313" key="2">
    <source>
        <dbReference type="EMBL" id="KAJ7206656.1"/>
    </source>
</evidence>
<protein>
    <submittedName>
        <fullName evidence="2">Uncharacterized protein</fullName>
    </submittedName>
</protein>
<evidence type="ECO:0000313" key="3">
    <source>
        <dbReference type="Proteomes" id="UP001219525"/>
    </source>
</evidence>
<dbReference type="EMBL" id="JARJCW010000039">
    <property type="protein sequence ID" value="KAJ7206656.1"/>
    <property type="molecule type" value="Genomic_DNA"/>
</dbReference>